<dbReference type="Proteomes" id="UP001595773">
    <property type="component" value="Unassembled WGS sequence"/>
</dbReference>
<evidence type="ECO:0000313" key="3">
    <source>
        <dbReference type="Proteomes" id="UP001595773"/>
    </source>
</evidence>
<dbReference type="EMBL" id="JBHSCQ010000005">
    <property type="protein sequence ID" value="MFC4264635.1"/>
    <property type="molecule type" value="Genomic_DNA"/>
</dbReference>
<name>A0ABV8QWK7_9MICC</name>
<protein>
    <submittedName>
        <fullName evidence="2">Uncharacterized protein</fullName>
    </submittedName>
</protein>
<reference evidence="3" key="1">
    <citation type="journal article" date="2019" name="Int. J. Syst. Evol. Microbiol.">
        <title>The Global Catalogue of Microorganisms (GCM) 10K type strain sequencing project: providing services to taxonomists for standard genome sequencing and annotation.</title>
        <authorList>
            <consortium name="The Broad Institute Genomics Platform"/>
            <consortium name="The Broad Institute Genome Sequencing Center for Infectious Disease"/>
            <person name="Wu L."/>
            <person name="Ma J."/>
        </authorList>
    </citation>
    <scope>NUCLEOTIDE SEQUENCE [LARGE SCALE GENOMIC DNA]</scope>
    <source>
        <strain evidence="3">CGMCC 1.10698</strain>
    </source>
</reference>
<gene>
    <name evidence="2" type="ORF">ACFOW9_03370</name>
</gene>
<feature type="region of interest" description="Disordered" evidence="1">
    <location>
        <begin position="15"/>
        <end position="103"/>
    </location>
</feature>
<organism evidence="2 3">
    <name type="scientific">Arthrobacter cryoconiti</name>
    <dbReference type="NCBI Taxonomy" id="748907"/>
    <lineage>
        <taxon>Bacteria</taxon>
        <taxon>Bacillati</taxon>
        <taxon>Actinomycetota</taxon>
        <taxon>Actinomycetes</taxon>
        <taxon>Micrococcales</taxon>
        <taxon>Micrococcaceae</taxon>
        <taxon>Arthrobacter</taxon>
    </lineage>
</organism>
<evidence type="ECO:0000313" key="2">
    <source>
        <dbReference type="EMBL" id="MFC4264635.1"/>
    </source>
</evidence>
<evidence type="ECO:0000256" key="1">
    <source>
        <dbReference type="SAM" id="MobiDB-lite"/>
    </source>
</evidence>
<keyword evidence="3" id="KW-1185">Reference proteome</keyword>
<proteinExistence type="predicted"/>
<dbReference type="RefSeq" id="WP_230066261.1">
    <property type="nucleotide sequence ID" value="NZ_BAABLL010000019.1"/>
</dbReference>
<accession>A0ABV8QWK7</accession>
<comment type="caution">
    <text evidence="2">The sequence shown here is derived from an EMBL/GenBank/DDBJ whole genome shotgun (WGS) entry which is preliminary data.</text>
</comment>
<sequence length="283" mass="30464">MVNRQDPLRIDVPFMRRRVKQTPASSTAAVADTGQSQRVQTVTGHQQPQGLHLRAPSSSASPHALQPATVPSRSAPVSGLSLARNSPASSASSPSPELDAVHQGAKVEKNQAALLFPAPKIRDTYELNLNEQVLRLTALESAVGTLVVSGSTAVAWESVRHVVGAADVLGNTAGTPIMTAGNRALVGYEKQTALIPLRHIRELRRAIFINRGNSPMGVQIFNGASVAIPPPANGVQFVLLAHRIANLLELRAEPVPIAWTDQQIWQEFDFTMTHQAPVSNYRR</sequence>
<feature type="compositionally biased region" description="Polar residues" evidence="1">
    <location>
        <begin position="22"/>
        <end position="49"/>
    </location>
</feature>
<feature type="compositionally biased region" description="Low complexity" evidence="1">
    <location>
        <begin position="86"/>
        <end position="96"/>
    </location>
</feature>